<reference evidence="1" key="1">
    <citation type="submission" date="2018-06" db="EMBL/GenBank/DDBJ databases">
        <authorList>
            <person name="Zhirakovskaya E."/>
        </authorList>
    </citation>
    <scope>NUCLEOTIDE SEQUENCE [LARGE SCALE GENOMIC DNA]</scope>
</reference>
<name>A0A345AYB6_9CAUD</name>
<dbReference type="Proteomes" id="UP000255828">
    <property type="component" value="Segment"/>
</dbReference>
<dbReference type="EMBL" id="MH540083">
    <property type="protein sequence ID" value="AXF42096.1"/>
    <property type="molecule type" value="Genomic_DNA"/>
</dbReference>
<evidence type="ECO:0000313" key="1">
    <source>
        <dbReference type="EMBL" id="AXF42096.1"/>
    </source>
</evidence>
<evidence type="ECO:0008006" key="3">
    <source>
        <dbReference type="Google" id="ProtNLM"/>
    </source>
</evidence>
<proteinExistence type="predicted"/>
<evidence type="ECO:0000313" key="2">
    <source>
        <dbReference type="Proteomes" id="UP000255828"/>
    </source>
</evidence>
<accession>A0A345AYB6</accession>
<sequence length="228" mass="24569">MSAVGGLKAAADEKTAAVNDYKRKLAIRRIKWDGQRALYGTRVAEYETQVAENVLSASRAYADEQTRLNDLFDQASADAMQKFIKLSEGQKYYGSGRTADRLAARGLAAFGRDQAMMASNLIRAREGYESNVQSIRERLRATNRNAYSKVQFKPQPGFAPVKPNTDMTAANMAFLGGIASAASTGIKAYNGLKAPNVGSMNPGGSITETSPYGSSVTFYSSGDGVLDY</sequence>
<protein>
    <recommendedName>
        <fullName evidence="3">Internal virion protein</fullName>
    </recommendedName>
</protein>
<gene>
    <name evidence="1" type="ORF">STIP37_36</name>
</gene>
<organism evidence="1">
    <name type="scientific">Synechococcus T7-like phage S-TIP37</name>
    <dbReference type="NCBI Taxonomy" id="1332145"/>
    <lineage>
        <taxon>Viruses</taxon>
        <taxon>Duplodnaviria</taxon>
        <taxon>Heunggongvirae</taxon>
        <taxon>Uroviricota</taxon>
        <taxon>Caudoviricetes</taxon>
        <taxon>Autographivirales</taxon>
        <taxon>Sechaudvirinae</taxon>
        <taxon>Igirivirus</taxon>
        <taxon>Igirivirus STIP37</taxon>
    </lineage>
</organism>
<keyword evidence="2" id="KW-1185">Reference proteome</keyword>